<evidence type="ECO:0000313" key="2">
    <source>
        <dbReference type="EMBL" id="EKX72391.1"/>
    </source>
</evidence>
<dbReference type="AlphaFoldDB" id="L1LAP4"/>
<reference evidence="2 3" key="1">
    <citation type="journal article" date="2012" name="BMC Genomics">
        <title>Comparative genomic analysis and phylogenetic position of Theileria equi.</title>
        <authorList>
            <person name="Kappmeyer L.S."/>
            <person name="Thiagarajan M."/>
            <person name="Herndon D.R."/>
            <person name="Ramsay J.D."/>
            <person name="Caler E."/>
            <person name="Djikeng A."/>
            <person name="Gillespie J.J."/>
            <person name="Lau A.O."/>
            <person name="Roalson E.H."/>
            <person name="Silva J.C."/>
            <person name="Silva M.G."/>
            <person name="Suarez C.E."/>
            <person name="Ueti M.W."/>
            <person name="Nene V.M."/>
            <person name="Mealey R.H."/>
            <person name="Knowles D.P."/>
            <person name="Brayton K.A."/>
        </authorList>
    </citation>
    <scope>NUCLEOTIDE SEQUENCE [LARGE SCALE GENOMIC DNA]</scope>
    <source>
        <strain evidence="2 3">WA</strain>
    </source>
</reference>
<dbReference type="RefSeq" id="XP_004831843.1">
    <property type="nucleotide sequence ID" value="XM_004831786.1"/>
</dbReference>
<organism evidence="2 3">
    <name type="scientific">Theileria equi strain WA</name>
    <dbReference type="NCBI Taxonomy" id="1537102"/>
    <lineage>
        <taxon>Eukaryota</taxon>
        <taxon>Sar</taxon>
        <taxon>Alveolata</taxon>
        <taxon>Apicomplexa</taxon>
        <taxon>Aconoidasida</taxon>
        <taxon>Piroplasmida</taxon>
        <taxon>Theileriidae</taxon>
        <taxon>Theileria</taxon>
    </lineage>
</organism>
<dbReference type="KEGG" id="beq:BEWA_048580"/>
<dbReference type="Pfam" id="PF04385">
    <property type="entry name" value="FAINT"/>
    <property type="match status" value="2"/>
</dbReference>
<gene>
    <name evidence="2" type="ORF">BEWA_048580</name>
</gene>
<sequence>MNVIALFLLIQTVLQACASPVNLDVGSTNHPDFFLETEQECTLTRSVYRPKRGRAEVRVSHRGGLLWSTGEKDECVNVQVFSRDKLPLFLHIVFTRNDVLEDAYYVYKKKWEMCNENAFKEALERERIQTLKIDSPNPLLGTLQRNDTLIGEETFVSDDKCSIGKVEHNGKTLWEGRRGDSFLSYMLISENGKASLLNLMYKRDGKQFELYYHYSGDWIAYTGEYRDAFDKREKNILEINFPNSLLGNLTKYGDPAYEAIFISNNEFRITKLRDNGITIWEAKEGECFIYSKQFLDNGKATLLQLVSTSSKYFYELSDGTWKKITKKEFEQQSMVKMAIDVGNRKNGAYKVFEHQFLNVPATKFTSNTNTRLVYDSGRLVYKVRSGFKLNKVTLYNTGTHILMDINYTEFDEENHAHFIKTNGLWKTILGTDFDKILQRVTTPIIPNQISLDIRIPDERICRIENTGDPVCERVIIPKNEYRVTKVTDGKNTIWEASGDKHILKATVYLENGQPVLLTLKHSNVERNYKFSNGSWSKVSCNCTFNRKVKGLKGRVASKVMDERKTIDVNKRESTFYSCSEYIECGIPTVSFTPREKVMAIKDGHNIIHRFEKEVENPTIRLHVAKYLKLLAVSYLQHNRFKSNATINLHFENVHGIWRSIDHDRFTELFRDASEKLIADALEKDTENTLANSRKGSKSLERSHYKDCTLAPPGNILDIMASIVTGMFMDGDRLDLKDPFVKVTPKEDQKLTEINESGQCIWRASEEEKCIAVWIDYKNNNAKLIDILLFYTDELHKYFEKLDGSWKEIDEEEYKLLQSLQDKDP</sequence>
<name>L1LAP4_THEEQ</name>
<keyword evidence="3" id="KW-1185">Reference proteome</keyword>
<proteinExistence type="predicted"/>
<evidence type="ECO:0008006" key="4">
    <source>
        <dbReference type="Google" id="ProtNLM"/>
    </source>
</evidence>
<accession>L1LAP4</accession>
<dbReference type="VEuPathDB" id="PiroplasmaDB:BEWA_048580"/>
<keyword evidence="1" id="KW-0732">Signal</keyword>
<dbReference type="InterPro" id="IPR007480">
    <property type="entry name" value="DUF529"/>
</dbReference>
<evidence type="ECO:0000256" key="1">
    <source>
        <dbReference type="SAM" id="SignalP"/>
    </source>
</evidence>
<dbReference type="GeneID" id="15804175"/>
<dbReference type="Proteomes" id="UP000031512">
    <property type="component" value="Unassembled WGS sequence"/>
</dbReference>
<feature type="chain" id="PRO_5003952189" description="Signal peptide containing protein" evidence="1">
    <location>
        <begin position="19"/>
        <end position="824"/>
    </location>
</feature>
<dbReference type="EMBL" id="ACOU01000007">
    <property type="protein sequence ID" value="EKX72391.1"/>
    <property type="molecule type" value="Genomic_DNA"/>
</dbReference>
<feature type="signal peptide" evidence="1">
    <location>
        <begin position="1"/>
        <end position="18"/>
    </location>
</feature>
<comment type="caution">
    <text evidence="2">The sequence shown here is derived from an EMBL/GenBank/DDBJ whole genome shotgun (WGS) entry which is preliminary data.</text>
</comment>
<evidence type="ECO:0000313" key="3">
    <source>
        <dbReference type="Proteomes" id="UP000031512"/>
    </source>
</evidence>
<protein>
    <recommendedName>
        <fullName evidence="4">Signal peptide containing protein</fullName>
    </recommendedName>
</protein>